<feature type="binding site" evidence="15">
    <location>
        <position position="452"/>
    </location>
    <ligand>
        <name>Mg(2+)</name>
        <dbReference type="ChEBI" id="CHEBI:18420"/>
        <note>shared with alpha subunit</note>
    </ligand>
</feature>
<comment type="subcellular location">
    <subcellularLocation>
        <location evidence="1 15">Cytoplasm</location>
    </subcellularLocation>
</comment>
<evidence type="ECO:0000259" key="19">
    <source>
        <dbReference type="PROSITE" id="PS51483"/>
    </source>
</evidence>
<keyword evidence="4 15" id="KW-0963">Cytoplasm</keyword>
<dbReference type="GO" id="GO:0000049">
    <property type="term" value="F:tRNA binding"/>
    <property type="evidence" value="ECO:0007669"/>
    <property type="project" value="UniProtKB-UniRule"/>
</dbReference>
<dbReference type="SMART" id="SM00873">
    <property type="entry name" value="B3_4"/>
    <property type="match status" value="1"/>
</dbReference>
<evidence type="ECO:0000256" key="5">
    <source>
        <dbReference type="ARBA" id="ARBA00022555"/>
    </source>
</evidence>
<dbReference type="SMART" id="SM00896">
    <property type="entry name" value="FDX-ACB"/>
    <property type="match status" value="1"/>
</dbReference>
<keyword evidence="11 16" id="KW-0694">RNA-binding</keyword>
<feature type="domain" description="B5" evidence="19">
    <location>
        <begin position="397"/>
        <end position="468"/>
    </location>
</feature>
<proteinExistence type="inferred from homology"/>
<evidence type="ECO:0000256" key="8">
    <source>
        <dbReference type="ARBA" id="ARBA00022741"/>
    </source>
</evidence>
<keyword evidence="8 15" id="KW-0547">Nucleotide-binding</keyword>
<dbReference type="InterPro" id="IPR012340">
    <property type="entry name" value="NA-bd_OB-fold"/>
</dbReference>
<evidence type="ECO:0000313" key="21">
    <source>
        <dbReference type="Proteomes" id="UP000316495"/>
    </source>
</evidence>
<dbReference type="InterPro" id="IPR036690">
    <property type="entry name" value="Fdx_antiC-bd_sf"/>
</dbReference>
<dbReference type="NCBIfam" id="TIGR00472">
    <property type="entry name" value="pheT_bact"/>
    <property type="match status" value="1"/>
</dbReference>
<dbReference type="InterPro" id="IPR020825">
    <property type="entry name" value="Phe-tRNA_synthase-like_B3/B4"/>
</dbReference>
<dbReference type="NCBIfam" id="NF045760">
    <property type="entry name" value="YtpR"/>
    <property type="match status" value="1"/>
</dbReference>
<comment type="similarity">
    <text evidence="2 15">Belongs to the phenylalanyl-tRNA synthetase beta subunit family. Type 1 subfamily.</text>
</comment>
<comment type="caution">
    <text evidence="20">The sequence shown here is derived from an EMBL/GenBank/DDBJ whole genome shotgun (WGS) entry which is preliminary data.</text>
</comment>
<dbReference type="Proteomes" id="UP000316495">
    <property type="component" value="Unassembled WGS sequence"/>
</dbReference>
<keyword evidence="6 15" id="KW-0436">Ligase</keyword>
<keyword evidence="7 15" id="KW-0479">Metal-binding</keyword>
<dbReference type="GO" id="GO:0005524">
    <property type="term" value="F:ATP binding"/>
    <property type="evidence" value="ECO:0007669"/>
    <property type="project" value="UniProtKB-UniRule"/>
</dbReference>
<accession>A0A554LR59</accession>
<evidence type="ECO:0000256" key="13">
    <source>
        <dbReference type="ARBA" id="ARBA00023146"/>
    </source>
</evidence>
<evidence type="ECO:0000256" key="7">
    <source>
        <dbReference type="ARBA" id="ARBA00022723"/>
    </source>
</evidence>
<dbReference type="SUPFAM" id="SSF50249">
    <property type="entry name" value="Nucleic acid-binding proteins"/>
    <property type="match status" value="1"/>
</dbReference>
<keyword evidence="9 15" id="KW-0067">ATP-binding</keyword>
<dbReference type="InterPro" id="IPR009061">
    <property type="entry name" value="DNA-bd_dom_put_sf"/>
</dbReference>
<dbReference type="GO" id="GO:0000287">
    <property type="term" value="F:magnesium ion binding"/>
    <property type="evidence" value="ECO:0007669"/>
    <property type="project" value="UniProtKB-UniRule"/>
</dbReference>
<sequence length="752" mass="84454">MNIKISKNWLEDFIRIPYSDDELAERLSLSGTLVEKIENPFNNIVVSKIKKISLHPNADKLSVVSVFDGHKERVIVCGAKNIEVGQIVPLALPGAIICGNEIKETEIRGVNSSGMLCSAYELGISNDQSGILILDDSTKIGEKLSKYLDADTIFDLEITPNRGDCLSHLGVAREISALLKTNLSRKPINLKMTGKKIQSILDLEVKDAALCPTYVARALENVKISDSPEWLKKRLISCGIEPINNVVDVTNYILLDLGQPMHAFDLEKIKGKRIIVRCAKKSEKIRSFDGTNLRLEKNDLIIADGEKPIAIAGIVGGIDSGISESTTSIVLEAASFSPKSVRATSKRLGIKTDASMRFERGVDPNLALYAIDKAAKMISEISGAIIFSGVLKHKVDSSETKIRFEYDKINNLLGTKISESEMIEILKRLNFKIEKNFVIVPSFRPDVTIWQDLAEEIIRLHGINNLKSLAVEKTKTTNNTEYFYKEIIKDIFVEFGFSESYNYSFISDNDCEIFNIDKKNLVKVANPLVPENHFMRNSLLFGLLKNIAKNPSFNNIMIFEIGKVFNKAGEKFYLGAIVSGKDATENLKKTVAQLENQFSFEKKIIEINSSDLLKYKIKRNSISYLEIDLSLVAKSFVGNANSLKIKKANFDIVYRDISKFPSVVRDLAFIVSEKIKSEDVESEIKKNSKYVIISEPFDEFKSDKFGVGKKNLAYHIHLQAEDRTLKDTEAETEIRNIIKNIEKMFNAKLRNY</sequence>
<dbReference type="InterPro" id="IPR004532">
    <property type="entry name" value="Phe-tRNA-ligase_IIc_bsu_bact"/>
</dbReference>
<evidence type="ECO:0000256" key="16">
    <source>
        <dbReference type="PROSITE-ProRule" id="PRU00209"/>
    </source>
</evidence>
<evidence type="ECO:0000256" key="3">
    <source>
        <dbReference type="ARBA" id="ARBA00011209"/>
    </source>
</evidence>
<gene>
    <name evidence="15" type="primary">pheT</name>
    <name evidence="20" type="ORF">Athens101428_42</name>
</gene>
<dbReference type="InterPro" id="IPR002547">
    <property type="entry name" value="tRNA-bd_dom"/>
</dbReference>
<evidence type="ECO:0000256" key="10">
    <source>
        <dbReference type="ARBA" id="ARBA00022842"/>
    </source>
</evidence>
<dbReference type="SUPFAM" id="SSF55681">
    <property type="entry name" value="Class II aaRS and biotin synthetases"/>
    <property type="match status" value="1"/>
</dbReference>
<dbReference type="EMBL" id="VMGN01000001">
    <property type="protein sequence ID" value="TSC95314.1"/>
    <property type="molecule type" value="Genomic_DNA"/>
</dbReference>
<dbReference type="GO" id="GO:0009328">
    <property type="term" value="C:phenylalanine-tRNA ligase complex"/>
    <property type="evidence" value="ECO:0007669"/>
    <property type="project" value="TreeGrafter"/>
</dbReference>
<reference evidence="20 21" key="1">
    <citation type="submission" date="2017-07" db="EMBL/GenBank/DDBJ databases">
        <title>Mechanisms for carbon and nitrogen cycling indicate functional differentiation within the Candidate Phyla Radiation.</title>
        <authorList>
            <person name="Danczak R.E."/>
            <person name="Johnston M.D."/>
            <person name="Kenah C."/>
            <person name="Slattery M."/>
            <person name="Wrighton K.C."/>
            <person name="Wilkins M.J."/>
        </authorList>
    </citation>
    <scope>NUCLEOTIDE SEQUENCE [LARGE SCALE GENOMIC DNA]</scope>
    <source>
        <strain evidence="20">Athens1014_28</strain>
    </source>
</reference>
<keyword evidence="13 15" id="KW-0030">Aminoacyl-tRNA synthetase</keyword>
<dbReference type="Gene3D" id="2.40.50.140">
    <property type="entry name" value="Nucleic acid-binding proteins"/>
    <property type="match status" value="1"/>
</dbReference>
<dbReference type="FunFam" id="2.40.50.140:FF:000045">
    <property type="entry name" value="Phenylalanine--tRNA ligase beta subunit"/>
    <property type="match status" value="1"/>
</dbReference>
<dbReference type="SUPFAM" id="SSF56037">
    <property type="entry name" value="PheT/TilS domain"/>
    <property type="match status" value="1"/>
</dbReference>
<dbReference type="SMART" id="SM00874">
    <property type="entry name" value="B5"/>
    <property type="match status" value="1"/>
</dbReference>
<keyword evidence="5 16" id="KW-0820">tRNA-binding</keyword>
<dbReference type="Pfam" id="PF03484">
    <property type="entry name" value="B5"/>
    <property type="match status" value="1"/>
</dbReference>
<keyword evidence="12 15" id="KW-0648">Protein biosynthesis</keyword>
<dbReference type="AlphaFoldDB" id="A0A554LR59"/>
<dbReference type="Gene3D" id="3.30.70.380">
    <property type="entry name" value="Ferrodoxin-fold anticodon-binding domain"/>
    <property type="match status" value="1"/>
</dbReference>
<feature type="binding site" evidence="15">
    <location>
        <position position="455"/>
    </location>
    <ligand>
        <name>Mg(2+)</name>
        <dbReference type="ChEBI" id="CHEBI:18420"/>
        <note>shared with alpha subunit</note>
    </ligand>
</feature>
<dbReference type="Pfam" id="PF17759">
    <property type="entry name" value="tRNA_synthFbeta"/>
    <property type="match status" value="1"/>
</dbReference>
<feature type="domain" description="TRNA-binding" evidence="17">
    <location>
        <begin position="38"/>
        <end position="145"/>
    </location>
</feature>
<organism evidence="20 21">
    <name type="scientific">Candidatus Berkelbacteria bacterium Athens1014_28</name>
    <dbReference type="NCBI Taxonomy" id="2017145"/>
    <lineage>
        <taxon>Bacteria</taxon>
        <taxon>Candidatus Berkelbacteria</taxon>
    </lineage>
</organism>
<dbReference type="Pfam" id="PF03147">
    <property type="entry name" value="FDX-ACB"/>
    <property type="match status" value="1"/>
</dbReference>
<evidence type="ECO:0000256" key="9">
    <source>
        <dbReference type="ARBA" id="ARBA00022840"/>
    </source>
</evidence>
<dbReference type="HAMAP" id="MF_00283">
    <property type="entry name" value="Phe_tRNA_synth_beta1"/>
    <property type="match status" value="1"/>
</dbReference>
<evidence type="ECO:0000256" key="6">
    <source>
        <dbReference type="ARBA" id="ARBA00022598"/>
    </source>
</evidence>
<dbReference type="GO" id="GO:0004826">
    <property type="term" value="F:phenylalanine-tRNA ligase activity"/>
    <property type="evidence" value="ECO:0007669"/>
    <property type="project" value="UniProtKB-UniRule"/>
</dbReference>
<dbReference type="Pfam" id="PF01588">
    <property type="entry name" value="tRNA_bind"/>
    <property type="match status" value="1"/>
</dbReference>
<dbReference type="SUPFAM" id="SSF54991">
    <property type="entry name" value="Anticodon-binding domain of PheRS"/>
    <property type="match status" value="1"/>
</dbReference>
<dbReference type="PANTHER" id="PTHR10947:SF0">
    <property type="entry name" value="PHENYLALANINE--TRNA LIGASE BETA SUBUNIT"/>
    <property type="match status" value="1"/>
</dbReference>
<feature type="binding site" evidence="15">
    <location>
        <position position="446"/>
    </location>
    <ligand>
        <name>Mg(2+)</name>
        <dbReference type="ChEBI" id="CHEBI:18420"/>
        <note>shared with alpha subunit</note>
    </ligand>
</feature>
<dbReference type="Gene3D" id="3.30.930.10">
    <property type="entry name" value="Bira Bifunctional Protein, Domain 2"/>
    <property type="match status" value="1"/>
</dbReference>
<feature type="domain" description="FDX-ACB" evidence="18">
    <location>
        <begin position="658"/>
        <end position="750"/>
    </location>
</feature>
<dbReference type="InterPro" id="IPR041616">
    <property type="entry name" value="PheRS_beta_core"/>
</dbReference>
<dbReference type="PROSITE" id="PS51483">
    <property type="entry name" value="B5"/>
    <property type="match status" value="1"/>
</dbReference>
<evidence type="ECO:0000259" key="18">
    <source>
        <dbReference type="PROSITE" id="PS51447"/>
    </source>
</evidence>
<dbReference type="InterPro" id="IPR045060">
    <property type="entry name" value="Phe-tRNA-ligase_IIc_bsu"/>
</dbReference>
<evidence type="ECO:0000313" key="20">
    <source>
        <dbReference type="EMBL" id="TSC95314.1"/>
    </source>
</evidence>
<dbReference type="InterPro" id="IPR045864">
    <property type="entry name" value="aa-tRNA-synth_II/BPL/LPL"/>
</dbReference>
<dbReference type="PROSITE" id="PS50886">
    <property type="entry name" value="TRBD"/>
    <property type="match status" value="1"/>
</dbReference>
<dbReference type="Gene3D" id="3.50.40.10">
    <property type="entry name" value="Phenylalanyl-trna Synthetase, Chain B, domain 3"/>
    <property type="match status" value="1"/>
</dbReference>
<dbReference type="InterPro" id="IPR005121">
    <property type="entry name" value="Fdx_antiC-bd"/>
</dbReference>
<comment type="catalytic activity">
    <reaction evidence="14 15">
        <text>tRNA(Phe) + L-phenylalanine + ATP = L-phenylalanyl-tRNA(Phe) + AMP + diphosphate + H(+)</text>
        <dbReference type="Rhea" id="RHEA:19413"/>
        <dbReference type="Rhea" id="RHEA-COMP:9668"/>
        <dbReference type="Rhea" id="RHEA-COMP:9699"/>
        <dbReference type="ChEBI" id="CHEBI:15378"/>
        <dbReference type="ChEBI" id="CHEBI:30616"/>
        <dbReference type="ChEBI" id="CHEBI:33019"/>
        <dbReference type="ChEBI" id="CHEBI:58095"/>
        <dbReference type="ChEBI" id="CHEBI:78442"/>
        <dbReference type="ChEBI" id="CHEBI:78531"/>
        <dbReference type="ChEBI" id="CHEBI:456215"/>
        <dbReference type="EC" id="6.1.1.20"/>
    </reaction>
</comment>
<keyword evidence="10 15" id="KW-0460">Magnesium</keyword>
<name>A0A554LR59_9BACT</name>
<dbReference type="InterPro" id="IPR005147">
    <property type="entry name" value="tRNA_synthase_B5-dom"/>
</dbReference>
<dbReference type="PANTHER" id="PTHR10947">
    <property type="entry name" value="PHENYLALANYL-TRNA SYNTHETASE BETA CHAIN AND LEUCINE-RICH REPEAT-CONTAINING PROTEIN 47"/>
    <property type="match status" value="1"/>
</dbReference>
<dbReference type="PROSITE" id="PS51447">
    <property type="entry name" value="FDX_ACB"/>
    <property type="match status" value="1"/>
</dbReference>
<evidence type="ECO:0000259" key="17">
    <source>
        <dbReference type="PROSITE" id="PS50886"/>
    </source>
</evidence>
<dbReference type="SUPFAM" id="SSF46955">
    <property type="entry name" value="Putative DNA-binding domain"/>
    <property type="match status" value="1"/>
</dbReference>
<dbReference type="InterPro" id="IPR033714">
    <property type="entry name" value="tRNA_bind_bactPheRS"/>
</dbReference>
<evidence type="ECO:0000256" key="4">
    <source>
        <dbReference type="ARBA" id="ARBA00022490"/>
    </source>
</evidence>
<dbReference type="InterPro" id="IPR005146">
    <property type="entry name" value="B3/B4_tRNA-bd"/>
</dbReference>
<evidence type="ECO:0000256" key="1">
    <source>
        <dbReference type="ARBA" id="ARBA00004496"/>
    </source>
</evidence>
<dbReference type="CDD" id="cd02796">
    <property type="entry name" value="tRNA_bind_bactPheRS"/>
    <property type="match status" value="1"/>
</dbReference>
<evidence type="ECO:0000256" key="12">
    <source>
        <dbReference type="ARBA" id="ARBA00022917"/>
    </source>
</evidence>
<dbReference type="FunFam" id="3.50.40.10:FF:000001">
    <property type="entry name" value="Phenylalanine--tRNA ligase beta subunit"/>
    <property type="match status" value="1"/>
</dbReference>
<dbReference type="Gene3D" id="3.30.56.10">
    <property type="match status" value="2"/>
</dbReference>
<feature type="binding site" evidence="15">
    <location>
        <position position="456"/>
    </location>
    <ligand>
        <name>Mg(2+)</name>
        <dbReference type="ChEBI" id="CHEBI:18420"/>
        <note>shared with alpha subunit</note>
    </ligand>
</feature>
<comment type="cofactor">
    <cofactor evidence="15">
        <name>Mg(2+)</name>
        <dbReference type="ChEBI" id="CHEBI:18420"/>
    </cofactor>
    <text evidence="15">Binds 2 magnesium ions per tetramer.</text>
</comment>
<comment type="subunit">
    <text evidence="3 15">Tetramer of two alpha and two beta subunits.</text>
</comment>
<dbReference type="GO" id="GO:0006432">
    <property type="term" value="P:phenylalanyl-tRNA aminoacylation"/>
    <property type="evidence" value="ECO:0007669"/>
    <property type="project" value="UniProtKB-UniRule"/>
</dbReference>
<evidence type="ECO:0000256" key="15">
    <source>
        <dbReference type="HAMAP-Rule" id="MF_00283"/>
    </source>
</evidence>
<dbReference type="EC" id="6.1.1.20" evidence="15"/>
<evidence type="ECO:0000256" key="11">
    <source>
        <dbReference type="ARBA" id="ARBA00022884"/>
    </source>
</evidence>
<protein>
    <recommendedName>
        <fullName evidence="15">Phenylalanine--tRNA ligase beta subunit</fullName>
        <ecNumber evidence="15">6.1.1.20</ecNumber>
    </recommendedName>
    <alternativeName>
        <fullName evidence="15">Phenylalanyl-tRNA synthetase beta subunit</fullName>
        <shortName evidence="15">PheRS</shortName>
    </alternativeName>
</protein>
<dbReference type="Pfam" id="PF03483">
    <property type="entry name" value="B3_4"/>
    <property type="match status" value="1"/>
</dbReference>
<evidence type="ECO:0000256" key="14">
    <source>
        <dbReference type="ARBA" id="ARBA00049255"/>
    </source>
</evidence>
<evidence type="ECO:0000256" key="2">
    <source>
        <dbReference type="ARBA" id="ARBA00008653"/>
    </source>
</evidence>